<reference evidence="3" key="1">
    <citation type="submission" date="2016-11" db="EMBL/GenBank/DDBJ databases">
        <authorList>
            <person name="Varghese N."/>
            <person name="Submissions S."/>
        </authorList>
    </citation>
    <scope>NUCLEOTIDE SEQUENCE [LARGE SCALE GENOMIC DNA]</scope>
    <source>
        <strain evidence="3">DSM 19859</strain>
    </source>
</reference>
<keyword evidence="4" id="KW-1185">Reference proteome</keyword>
<evidence type="ECO:0000313" key="1">
    <source>
        <dbReference type="EMBL" id="RXG30145.1"/>
    </source>
</evidence>
<dbReference type="OrthoDB" id="1433158at2"/>
<proteinExistence type="predicted"/>
<dbReference type="Proteomes" id="UP000184240">
    <property type="component" value="Unassembled WGS sequence"/>
</dbReference>
<sequence length="120" mass="13738">MNYKILLFLKGLLSMILTTEKSEFMKDCTCKKTDLTKGLVLKGSGNRYSVTLPNKDWNPVIIENGLNAAVFEKDAFKFFGIVEMKNSQPKQTLDEQQQDIERKFDVIESGTTMMFNKKSI</sequence>
<dbReference type="AlphaFoldDB" id="A0A1M5XNA9"/>
<protein>
    <submittedName>
        <fullName evidence="2">Uncharacterized protein</fullName>
    </submittedName>
</protein>
<name>A0A1M5XNA9_9FLAO</name>
<gene>
    <name evidence="1" type="ORF">DSM01_894</name>
    <name evidence="2" type="ORF">SAMN04487999_1600</name>
</gene>
<reference evidence="1 4" key="3">
    <citation type="submission" date="2018-07" db="EMBL/GenBank/DDBJ databases">
        <title>Leeuwenhoekiella genomics.</title>
        <authorList>
            <person name="Tahon G."/>
            <person name="Willems A."/>
        </authorList>
    </citation>
    <scope>NUCLEOTIDE SEQUENCE [LARGE SCALE GENOMIC DNA]</scope>
    <source>
        <strain evidence="1 4">LMG 24856</strain>
    </source>
</reference>
<dbReference type="EMBL" id="QOVN01000002">
    <property type="protein sequence ID" value="RXG30145.1"/>
    <property type="molecule type" value="Genomic_DNA"/>
</dbReference>
<accession>A0A1M5XNA9</accession>
<dbReference type="EMBL" id="FQXT01000003">
    <property type="protein sequence ID" value="SHI01142.1"/>
    <property type="molecule type" value="Genomic_DNA"/>
</dbReference>
<evidence type="ECO:0000313" key="3">
    <source>
        <dbReference type="Proteomes" id="UP000184240"/>
    </source>
</evidence>
<reference evidence="2" key="2">
    <citation type="submission" date="2016-11" db="EMBL/GenBank/DDBJ databases">
        <authorList>
            <person name="Jaros S."/>
            <person name="Januszkiewicz K."/>
            <person name="Wedrychowicz H."/>
        </authorList>
    </citation>
    <scope>NUCLEOTIDE SEQUENCE [LARGE SCALE GENOMIC DNA]</scope>
    <source>
        <strain evidence="2">DSM 19859</strain>
    </source>
</reference>
<organism evidence="2 3">
    <name type="scientific">Leeuwenhoekiella palythoae</name>
    <dbReference type="NCBI Taxonomy" id="573501"/>
    <lineage>
        <taxon>Bacteria</taxon>
        <taxon>Pseudomonadati</taxon>
        <taxon>Bacteroidota</taxon>
        <taxon>Flavobacteriia</taxon>
        <taxon>Flavobacteriales</taxon>
        <taxon>Flavobacteriaceae</taxon>
        <taxon>Leeuwenhoekiella</taxon>
    </lineage>
</organism>
<dbReference type="Proteomes" id="UP000290037">
    <property type="component" value="Unassembled WGS sequence"/>
</dbReference>
<evidence type="ECO:0000313" key="2">
    <source>
        <dbReference type="EMBL" id="SHI01142.1"/>
    </source>
</evidence>
<dbReference type="RefSeq" id="WP_072982060.1">
    <property type="nucleotide sequence ID" value="NZ_FQXT01000003.1"/>
</dbReference>
<dbReference type="STRING" id="573501.SAMN04487999_1600"/>
<evidence type="ECO:0000313" key="4">
    <source>
        <dbReference type="Proteomes" id="UP000290037"/>
    </source>
</evidence>